<organism evidence="1 2">
    <name type="scientific">Candidatus Nitrosocosmicus arcticus</name>
    <dbReference type="NCBI Taxonomy" id="2035267"/>
    <lineage>
        <taxon>Archaea</taxon>
        <taxon>Nitrososphaerota</taxon>
        <taxon>Nitrososphaeria</taxon>
        <taxon>Nitrososphaerales</taxon>
        <taxon>Nitrososphaeraceae</taxon>
        <taxon>Candidatus Nitrosocosmicus</taxon>
    </lineage>
</organism>
<gene>
    <name evidence="1" type="ORF">NARC_50191</name>
</gene>
<comment type="caution">
    <text evidence="1">The sequence shown here is derived from an EMBL/GenBank/DDBJ whole genome shotgun (WGS) entry which is preliminary data.</text>
</comment>
<proteinExistence type="predicted"/>
<sequence>MSKQYTLKSPNQYYLTNQTGPVVSAVFSQLKEDSNTMDCKLIKLFQILWCL</sequence>
<dbReference type="AlphaFoldDB" id="A0A557SWN0"/>
<dbReference type="EMBL" id="VOAH01000005">
    <property type="protein sequence ID" value="TVP41010.1"/>
    <property type="molecule type" value="Genomic_DNA"/>
</dbReference>
<name>A0A557SWN0_9ARCH</name>
<keyword evidence="2" id="KW-1185">Reference proteome</keyword>
<dbReference type="Proteomes" id="UP000315289">
    <property type="component" value="Unassembled WGS sequence"/>
</dbReference>
<evidence type="ECO:0000313" key="2">
    <source>
        <dbReference type="Proteomes" id="UP000315289"/>
    </source>
</evidence>
<accession>A0A557SWN0</accession>
<reference evidence="1 2" key="1">
    <citation type="journal article" date="2019" name="Front. Microbiol.">
        <title>Ammonia Oxidation by the Arctic Terrestrial Thaumarchaeote Candidatus Nitrosocosmicus arcticus Is Stimulated by Increasing Temperatures.</title>
        <authorList>
            <person name="Alves R.J.E."/>
            <person name="Kerou M."/>
            <person name="Zappe A."/>
            <person name="Bittner R."/>
            <person name="Abby S.S."/>
            <person name="Schmidt H.A."/>
            <person name="Pfeifer K."/>
            <person name="Schleper C."/>
        </authorList>
    </citation>
    <scope>NUCLEOTIDE SEQUENCE [LARGE SCALE GENOMIC DNA]</scope>
    <source>
        <strain evidence="1 2">Kfb</strain>
    </source>
</reference>
<protein>
    <submittedName>
        <fullName evidence="1">Uncharacterized protein</fullName>
    </submittedName>
</protein>
<evidence type="ECO:0000313" key="1">
    <source>
        <dbReference type="EMBL" id="TVP41010.1"/>
    </source>
</evidence>